<dbReference type="Gene3D" id="1.10.443.10">
    <property type="entry name" value="Intergrase catalytic core"/>
    <property type="match status" value="1"/>
</dbReference>
<dbReference type="InterPro" id="IPR053876">
    <property type="entry name" value="Phage_int_M"/>
</dbReference>
<evidence type="ECO:0000313" key="6">
    <source>
        <dbReference type="EMBL" id="GAA3928555.1"/>
    </source>
</evidence>
<keyword evidence="7" id="KW-1185">Reference proteome</keyword>
<dbReference type="InterPro" id="IPR050808">
    <property type="entry name" value="Phage_Integrase"/>
</dbReference>
<evidence type="ECO:0000313" key="7">
    <source>
        <dbReference type="Proteomes" id="UP001501727"/>
    </source>
</evidence>
<comment type="caution">
    <text evidence="6">The sequence shown here is derived from an EMBL/GenBank/DDBJ whole genome shotgun (WGS) entry which is preliminary data.</text>
</comment>
<dbReference type="Gene3D" id="1.10.150.130">
    <property type="match status" value="1"/>
</dbReference>
<name>A0ABP7MR39_9GAMM</name>
<reference evidence="7" key="1">
    <citation type="journal article" date="2019" name="Int. J. Syst. Evol. Microbiol.">
        <title>The Global Catalogue of Microorganisms (GCM) 10K type strain sequencing project: providing services to taxonomists for standard genome sequencing and annotation.</title>
        <authorList>
            <consortium name="The Broad Institute Genomics Platform"/>
            <consortium name="The Broad Institute Genome Sequencing Center for Infectious Disease"/>
            <person name="Wu L."/>
            <person name="Ma J."/>
        </authorList>
    </citation>
    <scope>NUCLEOTIDE SEQUENCE [LARGE SCALE GENOMIC DNA]</scope>
    <source>
        <strain evidence="7">JCM 16916</strain>
    </source>
</reference>
<dbReference type="Gene3D" id="3.30.160.390">
    <property type="entry name" value="Integrase, DNA-binding domain"/>
    <property type="match status" value="1"/>
</dbReference>
<dbReference type="PROSITE" id="PS51898">
    <property type="entry name" value="TYR_RECOMBINASE"/>
    <property type="match status" value="1"/>
</dbReference>
<protein>
    <submittedName>
        <fullName evidence="6">Tyrosine-type recombinase/integrase</fullName>
    </submittedName>
</protein>
<dbReference type="Pfam" id="PF13356">
    <property type="entry name" value="Arm-DNA-bind_3"/>
    <property type="match status" value="1"/>
</dbReference>
<keyword evidence="4" id="KW-0233">DNA recombination</keyword>
<dbReference type="InterPro" id="IPR011010">
    <property type="entry name" value="DNA_brk_join_enz"/>
</dbReference>
<organism evidence="6 7">
    <name type="scientific">Luteimonas lutimaris</name>
    <dbReference type="NCBI Taxonomy" id="698645"/>
    <lineage>
        <taxon>Bacteria</taxon>
        <taxon>Pseudomonadati</taxon>
        <taxon>Pseudomonadota</taxon>
        <taxon>Gammaproteobacteria</taxon>
        <taxon>Lysobacterales</taxon>
        <taxon>Lysobacteraceae</taxon>
        <taxon>Luteimonas</taxon>
    </lineage>
</organism>
<dbReference type="InterPro" id="IPR010998">
    <property type="entry name" value="Integrase_recombinase_N"/>
</dbReference>
<dbReference type="SUPFAM" id="SSF56349">
    <property type="entry name" value="DNA breaking-rejoining enzymes"/>
    <property type="match status" value="1"/>
</dbReference>
<dbReference type="EMBL" id="BAAAZU010000024">
    <property type="protein sequence ID" value="GAA3928555.1"/>
    <property type="molecule type" value="Genomic_DNA"/>
</dbReference>
<dbReference type="InterPro" id="IPR002104">
    <property type="entry name" value="Integrase_catalytic"/>
</dbReference>
<dbReference type="Proteomes" id="UP001501727">
    <property type="component" value="Unassembled WGS sequence"/>
</dbReference>
<gene>
    <name evidence="6" type="ORF">GCM10022229_22780</name>
</gene>
<dbReference type="InterPro" id="IPR025166">
    <property type="entry name" value="Integrase_DNA_bind_dom"/>
</dbReference>
<evidence type="ECO:0000256" key="4">
    <source>
        <dbReference type="ARBA" id="ARBA00023172"/>
    </source>
</evidence>
<dbReference type="PANTHER" id="PTHR30629:SF2">
    <property type="entry name" value="PROPHAGE INTEGRASE INTS-RELATED"/>
    <property type="match status" value="1"/>
</dbReference>
<proteinExistence type="inferred from homology"/>
<accession>A0ABP7MR39</accession>
<keyword evidence="2" id="KW-0229">DNA integration</keyword>
<evidence type="ECO:0000259" key="5">
    <source>
        <dbReference type="PROSITE" id="PS51898"/>
    </source>
</evidence>
<keyword evidence="3" id="KW-0238">DNA-binding</keyword>
<dbReference type="Pfam" id="PF00589">
    <property type="entry name" value="Phage_integrase"/>
    <property type="match status" value="1"/>
</dbReference>
<dbReference type="RefSeq" id="WP_344760119.1">
    <property type="nucleotide sequence ID" value="NZ_BAAAZU010000024.1"/>
</dbReference>
<feature type="domain" description="Tyr recombinase" evidence="5">
    <location>
        <begin position="202"/>
        <end position="388"/>
    </location>
</feature>
<dbReference type="InterPro" id="IPR038488">
    <property type="entry name" value="Integrase_DNA-bd_sf"/>
</dbReference>
<evidence type="ECO:0000256" key="2">
    <source>
        <dbReference type="ARBA" id="ARBA00022908"/>
    </source>
</evidence>
<dbReference type="CDD" id="cd00801">
    <property type="entry name" value="INT_P4_C"/>
    <property type="match status" value="1"/>
</dbReference>
<dbReference type="Pfam" id="PF22022">
    <property type="entry name" value="Phage_int_M"/>
    <property type="match status" value="1"/>
</dbReference>
<evidence type="ECO:0000256" key="1">
    <source>
        <dbReference type="ARBA" id="ARBA00008857"/>
    </source>
</evidence>
<evidence type="ECO:0000256" key="3">
    <source>
        <dbReference type="ARBA" id="ARBA00023125"/>
    </source>
</evidence>
<dbReference type="PANTHER" id="PTHR30629">
    <property type="entry name" value="PROPHAGE INTEGRASE"/>
    <property type="match status" value="1"/>
</dbReference>
<sequence>MTLSDTRIRSLKPRDKIYRLADAHGLCLEVTPSGSKLWRYRYRWAGKATMLSLGPYPIVGLAEARRKVLELREQLIAGLDPGELRRKPRQRQEATDAARFEAVARAWRESKATRLKPKTLTKLDAILDRDLIPGLGRIGMDELATPEVVAVLEKITARAPHMAQKARSYLNQIVEFAVKKGLRKDGRTLTLRGVVHLPKTKGLPAAINEDALREVMQIVRSHPDVMIATALQLQAYTALRPSNVVTARWSAINLDKGIWRIPGEQMKTGEDHDLPLPRQAMALLRDALKWRRGGSKKDWVFPAISERTTPHMCRDTLSKALRDNGLAGKHVPHGFRASLRTMAREELDADIDALEAQLAHSVGDATQKAYNRAKLLKKRFGIMQQWADYLDRLIKTSRESPSA</sequence>
<comment type="similarity">
    <text evidence="1">Belongs to the 'phage' integrase family.</text>
</comment>
<dbReference type="InterPro" id="IPR013762">
    <property type="entry name" value="Integrase-like_cat_sf"/>
</dbReference>